<gene>
    <name evidence="8" type="ORF">BACINT_00862</name>
</gene>
<reference evidence="8 9" key="1">
    <citation type="submission" date="2008-04" db="EMBL/GenBank/DDBJ databases">
        <title>Draft genome sequence of Bacteroides intestinalis (DSM 17393).</title>
        <authorList>
            <person name="Sudarsanam P."/>
            <person name="Ley R."/>
            <person name="Guruge J."/>
            <person name="Turnbaugh P.J."/>
            <person name="Mahowald M."/>
            <person name="Liep D."/>
            <person name="Gordon J."/>
        </authorList>
    </citation>
    <scope>NUCLEOTIDE SEQUENCE [LARGE SCALE GENOMIC DNA]</scope>
    <source>
        <strain evidence="8 9">DSM 17393</strain>
    </source>
</reference>
<dbReference type="SUPFAM" id="SSF48452">
    <property type="entry name" value="TPR-like"/>
    <property type="match status" value="1"/>
</dbReference>
<comment type="subcellular location">
    <subcellularLocation>
        <location evidence="1">Cell outer membrane</location>
    </subcellularLocation>
</comment>
<evidence type="ECO:0000256" key="5">
    <source>
        <dbReference type="ARBA" id="ARBA00023237"/>
    </source>
</evidence>
<dbReference type="Gene3D" id="1.25.40.390">
    <property type="match status" value="2"/>
</dbReference>
<evidence type="ECO:0000259" key="6">
    <source>
        <dbReference type="Pfam" id="PF07980"/>
    </source>
</evidence>
<dbReference type="Proteomes" id="UP000004596">
    <property type="component" value="Unassembled WGS sequence"/>
</dbReference>
<evidence type="ECO:0000256" key="1">
    <source>
        <dbReference type="ARBA" id="ARBA00004442"/>
    </source>
</evidence>
<evidence type="ECO:0000313" key="8">
    <source>
        <dbReference type="EMBL" id="EDV07295.1"/>
    </source>
</evidence>
<comment type="caution">
    <text evidence="8">The sequence shown here is derived from an EMBL/GenBank/DDBJ whole genome shotgun (WGS) entry which is preliminary data.</text>
</comment>
<evidence type="ECO:0000256" key="4">
    <source>
        <dbReference type="ARBA" id="ARBA00023136"/>
    </source>
</evidence>
<comment type="similarity">
    <text evidence="2">Belongs to the SusD family.</text>
</comment>
<evidence type="ECO:0000259" key="7">
    <source>
        <dbReference type="Pfam" id="PF14322"/>
    </source>
</evidence>
<dbReference type="EMBL" id="ABJL02000006">
    <property type="protein sequence ID" value="EDV07295.1"/>
    <property type="molecule type" value="Genomic_DNA"/>
</dbReference>
<dbReference type="Pfam" id="PF14322">
    <property type="entry name" value="SusD-like_3"/>
    <property type="match status" value="1"/>
</dbReference>
<keyword evidence="3" id="KW-0732">Signal</keyword>
<dbReference type="AlphaFoldDB" id="B3C7H1"/>
<dbReference type="eggNOG" id="COG3193">
    <property type="taxonomic scope" value="Bacteria"/>
</dbReference>
<keyword evidence="5" id="KW-0998">Cell outer membrane</keyword>
<dbReference type="GeneID" id="26158315"/>
<name>B3C7H1_9BACE</name>
<dbReference type="RefSeq" id="WP_007660725.1">
    <property type="nucleotide sequence ID" value="NZ_ABJL02000006.1"/>
</dbReference>
<feature type="domain" description="SusD-like N-terminal" evidence="7">
    <location>
        <begin position="94"/>
        <end position="212"/>
    </location>
</feature>
<dbReference type="Pfam" id="PF07980">
    <property type="entry name" value="SusD_RagB"/>
    <property type="match status" value="1"/>
</dbReference>
<dbReference type="InterPro" id="IPR011990">
    <property type="entry name" value="TPR-like_helical_dom_sf"/>
</dbReference>
<sequence length="626" mass="69220">MKKLTYYILSAVFAVCNLSSCLDEDPIYSQNSAVMFSSQSNAELALLGCYGYLTNSATYGQMMQEALIISSGFGWGQRNSNDDGRMLSLETPTSASPVKTVWNGLYKVVTEANAFLGSLEKSGLSESAKVQMGGEAKFLRGLAYYNLVMLFGDVPLKVIASSSDGIAASRAPKEEVFAQIIQDMKDASLIAAKSTDGRANSWAAKAFLGKVYYKMACLDIDAQANWQRAKEMFDDVYENGPYALEPKFGDLFGDFVMGSKEAIFQLNFSITSTVCFNRASNRFAPSQSTAGVAWGTYRATKAAYDLHEGTYPGDPRIELTFMKSWKTRGGNNQKDPKPMIGDVPTPNDSTYVYPYGTYFLADKDNNPLEPIMKNGEPVLDKGKKIGLLHVVKLPYADFPDPKNPSLEIIRNYVKTHGNSGPNATIVKMAKWYSTDGGSNKWPHFAKMYDQNQVGTASHKNLMVYRYAEMLLLMADVYNELGNTAKAVELANKVLGRARTSGLTPATQPADWSASLDQETVRTKLFFERIIELAGEPGTYEMPRIRGTKYFKMALELNNKHEFTIASNAQYFESGNIVWHDRVFNVTKEGGEGLSDNFVKKNMLMPIPDSEISANAGITNDDNNFGY</sequence>
<dbReference type="OrthoDB" id="617686at2"/>
<evidence type="ECO:0000256" key="2">
    <source>
        <dbReference type="ARBA" id="ARBA00006275"/>
    </source>
</evidence>
<dbReference type="InterPro" id="IPR012944">
    <property type="entry name" value="SusD_RagB_dom"/>
</dbReference>
<evidence type="ECO:0000256" key="3">
    <source>
        <dbReference type="ARBA" id="ARBA00022729"/>
    </source>
</evidence>
<dbReference type="InterPro" id="IPR033985">
    <property type="entry name" value="SusD-like_N"/>
</dbReference>
<reference evidence="8 9" key="2">
    <citation type="submission" date="2008-04" db="EMBL/GenBank/DDBJ databases">
        <authorList>
            <person name="Fulton L."/>
            <person name="Clifton S."/>
            <person name="Fulton B."/>
            <person name="Xu J."/>
            <person name="Minx P."/>
            <person name="Pepin K.H."/>
            <person name="Johnson M."/>
            <person name="Thiruvilangam P."/>
            <person name="Bhonagiri V."/>
            <person name="Nash W.E."/>
            <person name="Mardis E.R."/>
            <person name="Wilson R.K."/>
        </authorList>
    </citation>
    <scope>NUCLEOTIDE SEQUENCE [LARGE SCALE GENOMIC DNA]</scope>
    <source>
        <strain evidence="8 9">DSM 17393</strain>
    </source>
</reference>
<organism evidence="8 9">
    <name type="scientific">Bacteroides intestinalis DSM 17393</name>
    <dbReference type="NCBI Taxonomy" id="471870"/>
    <lineage>
        <taxon>Bacteria</taxon>
        <taxon>Pseudomonadati</taxon>
        <taxon>Bacteroidota</taxon>
        <taxon>Bacteroidia</taxon>
        <taxon>Bacteroidales</taxon>
        <taxon>Bacteroidaceae</taxon>
        <taxon>Bacteroides</taxon>
    </lineage>
</organism>
<accession>B3C7H1</accession>
<keyword evidence="4" id="KW-0472">Membrane</keyword>
<proteinExistence type="inferred from homology"/>
<protein>
    <submittedName>
        <fullName evidence="8">SusD family protein</fullName>
    </submittedName>
</protein>
<feature type="domain" description="RagB/SusD" evidence="6">
    <location>
        <begin position="260"/>
        <end position="626"/>
    </location>
</feature>
<dbReference type="STRING" id="471870.BACINT_00862"/>
<dbReference type="GO" id="GO:0009279">
    <property type="term" value="C:cell outer membrane"/>
    <property type="evidence" value="ECO:0007669"/>
    <property type="project" value="UniProtKB-SubCell"/>
</dbReference>
<evidence type="ECO:0000313" key="9">
    <source>
        <dbReference type="Proteomes" id="UP000004596"/>
    </source>
</evidence>